<dbReference type="SUPFAM" id="SSF55729">
    <property type="entry name" value="Acyl-CoA N-acyltransferases (Nat)"/>
    <property type="match status" value="1"/>
</dbReference>
<evidence type="ECO:0000313" key="2">
    <source>
        <dbReference type="Proteomes" id="UP001527882"/>
    </source>
</evidence>
<evidence type="ECO:0000313" key="1">
    <source>
        <dbReference type="EMBL" id="MCZ8514069.1"/>
    </source>
</evidence>
<reference evidence="1 2" key="1">
    <citation type="submission" date="2022-12" db="EMBL/GenBank/DDBJ databases">
        <title>Draft genome sequence of Paenibacillus sp. dW9.</title>
        <authorList>
            <person name="Choi E.-W."/>
            <person name="Kim D.-U."/>
        </authorList>
    </citation>
    <scope>NUCLEOTIDE SEQUENCE [LARGE SCALE GENOMIC DNA]</scope>
    <source>
        <strain evidence="2">dW9</strain>
    </source>
</reference>
<sequence length="226" mass="25656">MEYHRITDINDPYFRQMHDLMGTVFPPEEVLDYKLWEETLKDPGIRVFVAVKEGSVVGATEYRYYEGMQVAMTDFTIIGRDGLGIGPFLAQARMADLQAVVEACGGKLLGMFAEIYNPSLNESLEFGGIHAMNPFVRREVLAHLGYRKLDFEYVHPSWHNDGEAVSGLDLCFMPLQDGESVREAVPAALIRQFLKTYYAVLPQKPAAWYEMVEGLERRDEIALLPI</sequence>
<gene>
    <name evidence="1" type="ORF">O9H85_16885</name>
</gene>
<dbReference type="RefSeq" id="WP_269882680.1">
    <property type="nucleotide sequence ID" value="NZ_JAQAGZ010000010.1"/>
</dbReference>
<proteinExistence type="predicted"/>
<dbReference type="EMBL" id="JAQAGZ010000010">
    <property type="protein sequence ID" value="MCZ8514069.1"/>
    <property type="molecule type" value="Genomic_DNA"/>
</dbReference>
<accession>A0ABT4QB00</accession>
<protein>
    <submittedName>
        <fullName evidence="1">GNAT family N-acetyltransferase</fullName>
    </submittedName>
</protein>
<name>A0ABT4QB00_9BACL</name>
<dbReference type="Proteomes" id="UP001527882">
    <property type="component" value="Unassembled WGS sequence"/>
</dbReference>
<dbReference type="InterPro" id="IPR016181">
    <property type="entry name" value="Acyl_CoA_acyltransferase"/>
</dbReference>
<keyword evidence="2" id="KW-1185">Reference proteome</keyword>
<dbReference type="Gene3D" id="3.40.630.30">
    <property type="match status" value="1"/>
</dbReference>
<organism evidence="1 2">
    <name type="scientific">Paenibacillus gyeongsangnamensis</name>
    <dbReference type="NCBI Taxonomy" id="3388067"/>
    <lineage>
        <taxon>Bacteria</taxon>
        <taxon>Bacillati</taxon>
        <taxon>Bacillota</taxon>
        <taxon>Bacilli</taxon>
        <taxon>Bacillales</taxon>
        <taxon>Paenibacillaceae</taxon>
        <taxon>Paenibacillus</taxon>
    </lineage>
</organism>
<comment type="caution">
    <text evidence="1">The sequence shown here is derived from an EMBL/GenBank/DDBJ whole genome shotgun (WGS) entry which is preliminary data.</text>
</comment>